<evidence type="ECO:0000313" key="12">
    <source>
        <dbReference type="Proteomes" id="UP000034063"/>
    </source>
</evidence>
<gene>
    <name evidence="11" type="ORF">UW37_C0034G0008</name>
</gene>
<evidence type="ECO:0000256" key="6">
    <source>
        <dbReference type="ARBA" id="ARBA00022692"/>
    </source>
</evidence>
<comment type="caution">
    <text evidence="11">The sequence shown here is derived from an EMBL/GenBank/DDBJ whole genome shotgun (WGS) entry which is preliminary data.</text>
</comment>
<evidence type="ECO:0000256" key="4">
    <source>
        <dbReference type="ARBA" id="ARBA00022475"/>
    </source>
</evidence>
<evidence type="ECO:0000256" key="3">
    <source>
        <dbReference type="ARBA" id="ARBA00022448"/>
    </source>
</evidence>
<feature type="transmembrane region" description="Helical" evidence="9">
    <location>
        <begin position="100"/>
        <end position="127"/>
    </location>
</feature>
<feature type="transmembrane region" description="Helical" evidence="9">
    <location>
        <begin position="26"/>
        <end position="48"/>
    </location>
</feature>
<keyword evidence="4 9" id="KW-1003">Cell membrane</keyword>
<feature type="domain" description="ABC transmembrane type-2" evidence="10">
    <location>
        <begin position="29"/>
        <end position="247"/>
    </location>
</feature>
<feature type="transmembrane region" description="Helical" evidence="9">
    <location>
        <begin position="169"/>
        <end position="193"/>
    </location>
</feature>
<evidence type="ECO:0000256" key="7">
    <source>
        <dbReference type="ARBA" id="ARBA00022989"/>
    </source>
</evidence>
<feature type="transmembrane region" description="Helical" evidence="9">
    <location>
        <begin position="223"/>
        <end position="244"/>
    </location>
</feature>
<keyword evidence="3 9" id="KW-0813">Transport</keyword>
<keyword evidence="7 9" id="KW-1133">Transmembrane helix</keyword>
<dbReference type="EMBL" id="LCIB01000034">
    <property type="protein sequence ID" value="KKT46023.1"/>
    <property type="molecule type" value="Genomic_DNA"/>
</dbReference>
<evidence type="ECO:0000256" key="5">
    <source>
        <dbReference type="ARBA" id="ARBA00022519"/>
    </source>
</evidence>
<evidence type="ECO:0000256" key="2">
    <source>
        <dbReference type="ARBA" id="ARBA00007783"/>
    </source>
</evidence>
<proteinExistence type="inferred from homology"/>
<dbReference type="PANTHER" id="PTHR30413:SF8">
    <property type="entry name" value="TRANSPORT PERMEASE PROTEIN"/>
    <property type="match status" value="1"/>
</dbReference>
<evidence type="ECO:0000256" key="9">
    <source>
        <dbReference type="RuleBase" id="RU361157"/>
    </source>
</evidence>
<dbReference type="InterPro" id="IPR047817">
    <property type="entry name" value="ABC2_TM_bact-type"/>
</dbReference>
<dbReference type="GO" id="GO:0140359">
    <property type="term" value="F:ABC-type transporter activity"/>
    <property type="evidence" value="ECO:0007669"/>
    <property type="project" value="InterPro"/>
</dbReference>
<accession>A0A0G1HHH6</accession>
<feature type="transmembrane region" description="Helical" evidence="9">
    <location>
        <begin position="60"/>
        <end position="79"/>
    </location>
</feature>
<feature type="transmembrane region" description="Helical" evidence="9">
    <location>
        <begin position="139"/>
        <end position="162"/>
    </location>
</feature>
<dbReference type="Proteomes" id="UP000034063">
    <property type="component" value="Unassembled WGS sequence"/>
</dbReference>
<keyword evidence="5" id="KW-0997">Cell inner membrane</keyword>
<keyword evidence="6 9" id="KW-0812">Transmembrane</keyword>
<comment type="similarity">
    <text evidence="2 9">Belongs to the ABC-2 integral membrane protein family.</text>
</comment>
<name>A0A0G1HHH6_9BACT</name>
<comment type="subcellular location">
    <subcellularLocation>
        <location evidence="1">Cell inner membrane</location>
        <topology evidence="1">Multi-pass membrane protein</topology>
    </subcellularLocation>
    <subcellularLocation>
        <location evidence="9">Cell membrane</location>
        <topology evidence="9">Multi-pass membrane protein</topology>
    </subcellularLocation>
</comment>
<reference evidence="11 12" key="1">
    <citation type="journal article" date="2015" name="Nature">
        <title>rRNA introns, odd ribosomes, and small enigmatic genomes across a large radiation of phyla.</title>
        <authorList>
            <person name="Brown C.T."/>
            <person name="Hug L.A."/>
            <person name="Thomas B.C."/>
            <person name="Sharon I."/>
            <person name="Castelle C.J."/>
            <person name="Singh A."/>
            <person name="Wilkins M.J."/>
            <person name="Williams K.H."/>
            <person name="Banfield J.F."/>
        </authorList>
    </citation>
    <scope>NUCLEOTIDE SEQUENCE [LARGE SCALE GENOMIC DNA]</scope>
</reference>
<evidence type="ECO:0000256" key="8">
    <source>
        <dbReference type="ARBA" id="ARBA00023136"/>
    </source>
</evidence>
<dbReference type="GO" id="GO:0015920">
    <property type="term" value="P:lipopolysaccharide transport"/>
    <property type="evidence" value="ECO:0007669"/>
    <property type="project" value="TreeGrafter"/>
</dbReference>
<dbReference type="Pfam" id="PF01061">
    <property type="entry name" value="ABC2_membrane"/>
    <property type="match status" value="1"/>
</dbReference>
<dbReference type="InterPro" id="IPR013525">
    <property type="entry name" value="ABC2_TM"/>
</dbReference>
<dbReference type="PANTHER" id="PTHR30413">
    <property type="entry name" value="INNER MEMBRANE TRANSPORT PERMEASE"/>
    <property type="match status" value="1"/>
</dbReference>
<evidence type="ECO:0000256" key="1">
    <source>
        <dbReference type="ARBA" id="ARBA00004429"/>
    </source>
</evidence>
<evidence type="ECO:0000313" key="11">
    <source>
        <dbReference type="EMBL" id="KKT46023.1"/>
    </source>
</evidence>
<sequence>MKSDIRHFWELLFAMTEKELRARYKYTIFGFFWLVANPLLQMIIIYFVFSLFIKEPIPNYQYYLFIGLLVWNFFSLSLTKGTPCIVNERSLIKKAKFPRSVIPLSIIFSNLVHFSLALVLFIIPVLFLGTITLAKIPAIFFGLTLLLVFTVGFALFTSALNVRFRDINFFVQALLIIWFYATPIVYSISVVPYKFMWLWRLNPMTSVVQLMQYGFLGASPPGIGMVAANATITIIVCTLGVLVFQKEGENFDDWI</sequence>
<keyword evidence="8 9" id="KW-0472">Membrane</keyword>
<dbReference type="AlphaFoldDB" id="A0A0G1HHH6"/>
<organism evidence="11 12">
    <name type="scientific">Candidatus Gottesmanbacteria bacterium GW2011_GWA2_44_17</name>
    <dbReference type="NCBI Taxonomy" id="1618444"/>
    <lineage>
        <taxon>Bacteria</taxon>
        <taxon>Candidatus Gottesmaniibacteriota</taxon>
    </lineage>
</organism>
<dbReference type="PROSITE" id="PS51012">
    <property type="entry name" value="ABC_TM2"/>
    <property type="match status" value="1"/>
</dbReference>
<protein>
    <recommendedName>
        <fullName evidence="9">Transport permease protein</fullName>
    </recommendedName>
</protein>
<evidence type="ECO:0000259" key="10">
    <source>
        <dbReference type="PROSITE" id="PS51012"/>
    </source>
</evidence>
<dbReference type="GO" id="GO:0005886">
    <property type="term" value="C:plasma membrane"/>
    <property type="evidence" value="ECO:0007669"/>
    <property type="project" value="UniProtKB-SubCell"/>
</dbReference>